<evidence type="ECO:0000313" key="2">
    <source>
        <dbReference type="Proteomes" id="UP000070093"/>
    </source>
</evidence>
<dbReference type="STRING" id="28125.HMPREF3202_01378"/>
<accession>A0A137SVS3</accession>
<proteinExistence type="predicted"/>
<protein>
    <submittedName>
        <fullName evidence="1">Uncharacterized protein</fullName>
    </submittedName>
</protein>
<reference evidence="1 2" key="1">
    <citation type="submission" date="2016-02" db="EMBL/GenBank/DDBJ databases">
        <authorList>
            <person name="Wen L."/>
            <person name="He K."/>
            <person name="Yang H."/>
        </authorList>
    </citation>
    <scope>NUCLEOTIDE SEQUENCE [LARGE SCALE GENOMIC DNA]</scope>
    <source>
        <strain evidence="1 2">GED7880</strain>
    </source>
</reference>
<dbReference type="AlphaFoldDB" id="A0A137SVS3"/>
<dbReference type="PATRIC" id="fig|28125.4.peg.1362"/>
<sequence>MVLVNLPNRIVKGVVGHLIGRKVQKEYKQHTGRIKQAVDSR</sequence>
<comment type="caution">
    <text evidence="1">The sequence shown here is derived from an EMBL/GenBank/DDBJ whole genome shotgun (WGS) entry which is preliminary data.</text>
</comment>
<evidence type="ECO:0000313" key="1">
    <source>
        <dbReference type="EMBL" id="KXO16500.1"/>
    </source>
</evidence>
<dbReference type="Proteomes" id="UP000070093">
    <property type="component" value="Unassembled WGS sequence"/>
</dbReference>
<organism evidence="1 2">
    <name type="scientific">Prevotella bivia</name>
    <dbReference type="NCBI Taxonomy" id="28125"/>
    <lineage>
        <taxon>Bacteria</taxon>
        <taxon>Pseudomonadati</taxon>
        <taxon>Bacteroidota</taxon>
        <taxon>Bacteroidia</taxon>
        <taxon>Bacteroidales</taxon>
        <taxon>Prevotellaceae</taxon>
        <taxon>Prevotella</taxon>
    </lineage>
</organism>
<gene>
    <name evidence="1" type="ORF">HMPREF3202_01378</name>
</gene>
<name>A0A137SVS3_9BACT</name>
<dbReference type="EMBL" id="LTAG01000070">
    <property type="protein sequence ID" value="KXO16500.1"/>
    <property type="molecule type" value="Genomic_DNA"/>
</dbReference>